<name>A0A0F9KF17_9ZZZZ</name>
<dbReference type="PANTHER" id="PTHR44591">
    <property type="entry name" value="STRESS RESPONSE REGULATOR PROTEIN 1"/>
    <property type="match status" value="1"/>
</dbReference>
<feature type="domain" description="Response regulatory" evidence="2">
    <location>
        <begin position="4"/>
        <end position="118"/>
    </location>
</feature>
<evidence type="ECO:0000256" key="1">
    <source>
        <dbReference type="ARBA" id="ARBA00022553"/>
    </source>
</evidence>
<gene>
    <name evidence="3" type="ORF">LCGC14_1412090</name>
</gene>
<dbReference type="SUPFAM" id="SSF52172">
    <property type="entry name" value="CheY-like"/>
    <property type="match status" value="1"/>
</dbReference>
<dbReference type="EMBL" id="LAZR01009326">
    <property type="protein sequence ID" value="KKM73276.1"/>
    <property type="molecule type" value="Genomic_DNA"/>
</dbReference>
<evidence type="ECO:0000259" key="2">
    <source>
        <dbReference type="PROSITE" id="PS50110"/>
    </source>
</evidence>
<comment type="caution">
    <text evidence="3">The sequence shown here is derived from an EMBL/GenBank/DDBJ whole genome shotgun (WGS) entry which is preliminary data.</text>
</comment>
<reference evidence="3" key="1">
    <citation type="journal article" date="2015" name="Nature">
        <title>Complex archaea that bridge the gap between prokaryotes and eukaryotes.</title>
        <authorList>
            <person name="Spang A."/>
            <person name="Saw J.H."/>
            <person name="Jorgensen S.L."/>
            <person name="Zaremba-Niedzwiedzka K."/>
            <person name="Martijn J."/>
            <person name="Lind A.E."/>
            <person name="van Eijk R."/>
            <person name="Schleper C."/>
            <person name="Guy L."/>
            <person name="Ettema T.J."/>
        </authorList>
    </citation>
    <scope>NUCLEOTIDE SEQUENCE</scope>
</reference>
<dbReference type="Pfam" id="PF00072">
    <property type="entry name" value="Response_reg"/>
    <property type="match status" value="1"/>
</dbReference>
<organism evidence="3">
    <name type="scientific">marine sediment metagenome</name>
    <dbReference type="NCBI Taxonomy" id="412755"/>
    <lineage>
        <taxon>unclassified sequences</taxon>
        <taxon>metagenomes</taxon>
        <taxon>ecological metagenomes</taxon>
    </lineage>
</organism>
<dbReference type="InterPro" id="IPR011006">
    <property type="entry name" value="CheY-like_superfamily"/>
</dbReference>
<proteinExistence type="predicted"/>
<dbReference type="InterPro" id="IPR036457">
    <property type="entry name" value="PPM-type-like_dom_sf"/>
</dbReference>
<sequence length="383" mass="43918">MTNRILLVDDEETLRFVLRETLISEGYSVDVANDGFQALERVKDKSYDLLITDIKMHGMDGLQLIREIKRNGSHLKIIIITAYGSLEMVKEAARLGVIEFVSKPFKIQEIKDVITRNLCDDNTSSENDSSVKQFQIKNSEQLADNLLVPAGLQYYFAGPASQPKSTVVFDFVAINDNRAALIFGNVDGQNEKHREWWENKQIGVMIKTLFRSKVRNTPKKIVDDINTFLHKNIQPHIDMSILCALIDKRKRIIRYVNYGKSLVCSIFDQDGQMEIMESFPYLLGIYPEIEISERSIPYSQGSKLVLSSSSTISKIMEKGELIKQMVENILQSVKSSRKKESKEIDLCSLRTGEKEINFDDETILLIDLDWNHTTFLTQDEKYK</sequence>
<protein>
    <recommendedName>
        <fullName evidence="2">Response regulatory domain-containing protein</fullName>
    </recommendedName>
</protein>
<dbReference type="AlphaFoldDB" id="A0A0F9KF17"/>
<dbReference type="Gene3D" id="3.60.40.10">
    <property type="entry name" value="PPM-type phosphatase domain"/>
    <property type="match status" value="1"/>
</dbReference>
<dbReference type="CDD" id="cd00156">
    <property type="entry name" value="REC"/>
    <property type="match status" value="1"/>
</dbReference>
<dbReference type="InterPro" id="IPR001932">
    <property type="entry name" value="PPM-type_phosphatase-like_dom"/>
</dbReference>
<dbReference type="InterPro" id="IPR050595">
    <property type="entry name" value="Bact_response_regulator"/>
</dbReference>
<dbReference type="Gene3D" id="3.40.50.2300">
    <property type="match status" value="1"/>
</dbReference>
<dbReference type="PROSITE" id="PS50110">
    <property type="entry name" value="RESPONSE_REGULATORY"/>
    <property type="match status" value="1"/>
</dbReference>
<dbReference type="Pfam" id="PF07228">
    <property type="entry name" value="SpoIIE"/>
    <property type="match status" value="1"/>
</dbReference>
<evidence type="ECO:0000313" key="3">
    <source>
        <dbReference type="EMBL" id="KKM73276.1"/>
    </source>
</evidence>
<dbReference type="PANTHER" id="PTHR44591:SF3">
    <property type="entry name" value="RESPONSE REGULATORY DOMAIN-CONTAINING PROTEIN"/>
    <property type="match status" value="1"/>
</dbReference>
<dbReference type="GO" id="GO:0000160">
    <property type="term" value="P:phosphorelay signal transduction system"/>
    <property type="evidence" value="ECO:0007669"/>
    <property type="project" value="InterPro"/>
</dbReference>
<dbReference type="SMART" id="SM00448">
    <property type="entry name" value="REC"/>
    <property type="match status" value="1"/>
</dbReference>
<dbReference type="InterPro" id="IPR001789">
    <property type="entry name" value="Sig_transdc_resp-reg_receiver"/>
</dbReference>
<accession>A0A0F9KF17</accession>
<keyword evidence="1" id="KW-0597">Phosphoprotein</keyword>